<evidence type="ECO:0000313" key="3">
    <source>
        <dbReference type="Proteomes" id="UP000593571"/>
    </source>
</evidence>
<dbReference type="AlphaFoldDB" id="A0A7J8GBH1"/>
<organism evidence="2 3">
    <name type="scientific">Rousettus aegyptiacus</name>
    <name type="common">Egyptian fruit bat</name>
    <name type="synonym">Pteropus aegyptiacus</name>
    <dbReference type="NCBI Taxonomy" id="9407"/>
    <lineage>
        <taxon>Eukaryota</taxon>
        <taxon>Metazoa</taxon>
        <taxon>Chordata</taxon>
        <taxon>Craniata</taxon>
        <taxon>Vertebrata</taxon>
        <taxon>Euteleostomi</taxon>
        <taxon>Mammalia</taxon>
        <taxon>Eutheria</taxon>
        <taxon>Laurasiatheria</taxon>
        <taxon>Chiroptera</taxon>
        <taxon>Yinpterochiroptera</taxon>
        <taxon>Pteropodoidea</taxon>
        <taxon>Pteropodidae</taxon>
        <taxon>Rousettinae</taxon>
        <taxon>Rousettus</taxon>
    </lineage>
</organism>
<feature type="region of interest" description="Disordered" evidence="1">
    <location>
        <begin position="118"/>
        <end position="145"/>
    </location>
</feature>
<feature type="region of interest" description="Disordered" evidence="1">
    <location>
        <begin position="25"/>
        <end position="54"/>
    </location>
</feature>
<reference evidence="2 3" key="1">
    <citation type="journal article" date="2020" name="Nature">
        <title>Six reference-quality genomes reveal evolution of bat adaptations.</title>
        <authorList>
            <person name="Jebb D."/>
            <person name="Huang Z."/>
            <person name="Pippel M."/>
            <person name="Hughes G.M."/>
            <person name="Lavrichenko K."/>
            <person name="Devanna P."/>
            <person name="Winkler S."/>
            <person name="Jermiin L.S."/>
            <person name="Skirmuntt E.C."/>
            <person name="Katzourakis A."/>
            <person name="Burkitt-Gray L."/>
            <person name="Ray D.A."/>
            <person name="Sullivan K.A.M."/>
            <person name="Roscito J.G."/>
            <person name="Kirilenko B.M."/>
            <person name="Davalos L.M."/>
            <person name="Corthals A.P."/>
            <person name="Power M.L."/>
            <person name="Jones G."/>
            <person name="Ransome R.D."/>
            <person name="Dechmann D.K.N."/>
            <person name="Locatelli A.G."/>
            <person name="Puechmaille S.J."/>
            <person name="Fedrigo O."/>
            <person name="Jarvis E.D."/>
            <person name="Hiller M."/>
            <person name="Vernes S.C."/>
            <person name="Myers E.W."/>
            <person name="Teeling E.C."/>
        </authorList>
    </citation>
    <scope>NUCLEOTIDE SEQUENCE [LARGE SCALE GENOMIC DNA]</scope>
    <source>
        <strain evidence="2">MRouAeg1</strain>
        <tissue evidence="2">Muscle</tissue>
    </source>
</reference>
<gene>
    <name evidence="2" type="ORF">HJG63_011472</name>
</gene>
<protein>
    <submittedName>
        <fullName evidence="2">Uncharacterized protein</fullName>
    </submittedName>
</protein>
<name>A0A7J8GBH1_ROUAE</name>
<keyword evidence="3" id="KW-1185">Reference proteome</keyword>
<sequence>MEGGSEEKGTYSCRWRRGCPGRLHQRSNSWVNSCPEDKSGRALQESSPALAKAQQPTSACVPGLLLVSGGYWPCGVRGLDIENGAGSSHLSLASRHWSKPGQAREECIRPAPHFPQYGLAEGWDSPQLPRAEAPPPRHSRPISWL</sequence>
<evidence type="ECO:0000256" key="1">
    <source>
        <dbReference type="SAM" id="MobiDB-lite"/>
    </source>
</evidence>
<accession>A0A7J8GBH1</accession>
<comment type="caution">
    <text evidence="2">The sequence shown here is derived from an EMBL/GenBank/DDBJ whole genome shotgun (WGS) entry which is preliminary data.</text>
</comment>
<dbReference type="EMBL" id="JACASE010000006">
    <property type="protein sequence ID" value="KAF6456822.1"/>
    <property type="molecule type" value="Genomic_DNA"/>
</dbReference>
<dbReference type="Proteomes" id="UP000593571">
    <property type="component" value="Unassembled WGS sequence"/>
</dbReference>
<evidence type="ECO:0000313" key="2">
    <source>
        <dbReference type="EMBL" id="KAF6456822.1"/>
    </source>
</evidence>
<proteinExistence type="predicted"/>